<dbReference type="RefSeq" id="WP_185798690.1">
    <property type="nucleotide sequence ID" value="NZ_JACLQD010000005.1"/>
</dbReference>
<proteinExistence type="predicted"/>
<dbReference type="AlphaFoldDB" id="A0A842IDD5"/>
<evidence type="ECO:0000313" key="1">
    <source>
        <dbReference type="EMBL" id="MBC2837074.1"/>
    </source>
</evidence>
<sequence>MEDAAMDTRAKTVIASFLALLAVLGLTAYASLNHAEANAAMTTALFGTQN</sequence>
<reference evidence="1 2" key="1">
    <citation type="journal article" date="2017" name="Int. J. Syst. Evol. Microbiol.">
        <title>Gemmobacter straminiformis sp. nov., isolated from an artificial fountain.</title>
        <authorList>
            <person name="Kang J.Y."/>
            <person name="Kim M.J."/>
            <person name="Chun J."/>
            <person name="Son K.P."/>
            <person name="Jahng K.Y."/>
        </authorList>
    </citation>
    <scope>NUCLEOTIDE SEQUENCE [LARGE SCALE GENOMIC DNA]</scope>
    <source>
        <strain evidence="1 2">CAM-8</strain>
    </source>
</reference>
<dbReference type="Proteomes" id="UP000555411">
    <property type="component" value="Unassembled WGS sequence"/>
</dbReference>
<keyword evidence="2" id="KW-1185">Reference proteome</keyword>
<comment type="caution">
    <text evidence="1">The sequence shown here is derived from an EMBL/GenBank/DDBJ whole genome shotgun (WGS) entry which is preliminary data.</text>
</comment>
<organism evidence="1 2">
    <name type="scientific">Paragemmobacter straminiformis</name>
    <dbReference type="NCBI Taxonomy" id="2045119"/>
    <lineage>
        <taxon>Bacteria</taxon>
        <taxon>Pseudomonadati</taxon>
        <taxon>Pseudomonadota</taxon>
        <taxon>Alphaproteobacteria</taxon>
        <taxon>Rhodobacterales</taxon>
        <taxon>Paracoccaceae</taxon>
        <taxon>Paragemmobacter</taxon>
    </lineage>
</organism>
<dbReference type="EMBL" id="JACLQD010000005">
    <property type="protein sequence ID" value="MBC2837074.1"/>
    <property type="molecule type" value="Genomic_DNA"/>
</dbReference>
<gene>
    <name evidence="1" type="ORF">H7F16_16275</name>
</gene>
<protein>
    <submittedName>
        <fullName evidence="1">Uncharacterized protein</fullName>
    </submittedName>
</protein>
<name>A0A842IDD5_9RHOB</name>
<accession>A0A842IDD5</accession>
<evidence type="ECO:0000313" key="2">
    <source>
        <dbReference type="Proteomes" id="UP000555411"/>
    </source>
</evidence>